<evidence type="ECO:0000313" key="1">
    <source>
        <dbReference type="EMBL" id="KDQ54096.1"/>
    </source>
</evidence>
<proteinExistence type="predicted"/>
<dbReference type="Proteomes" id="UP000027265">
    <property type="component" value="Unassembled WGS sequence"/>
</dbReference>
<name>A0A067PUS4_9AGAM</name>
<organism evidence="1 2">
    <name type="scientific">Jaapia argillacea MUCL 33604</name>
    <dbReference type="NCBI Taxonomy" id="933084"/>
    <lineage>
        <taxon>Eukaryota</taxon>
        <taxon>Fungi</taxon>
        <taxon>Dikarya</taxon>
        <taxon>Basidiomycota</taxon>
        <taxon>Agaricomycotina</taxon>
        <taxon>Agaricomycetes</taxon>
        <taxon>Agaricomycetidae</taxon>
        <taxon>Jaapiales</taxon>
        <taxon>Jaapiaceae</taxon>
        <taxon>Jaapia</taxon>
    </lineage>
</organism>
<sequence length="149" mass="16899">MGAWGTSKLRPFPWYLRCQFDRCDEGKKNLKPLEADAVIQSRGLGANHYSPRSVSRLFKNAQRISSLGSAVHAVHSRTRQLIMQEYKVSDYLGGADLSPPHIKHGELEPCLGFWSAKSHRAQCQSFRLKVGAELCCQETAWKRPETGWR</sequence>
<dbReference type="HOGENOM" id="CLU_1749934_0_0_1"/>
<gene>
    <name evidence="1" type="ORF">JAAARDRAFT_38712</name>
</gene>
<dbReference type="EMBL" id="KL197730">
    <property type="protein sequence ID" value="KDQ54096.1"/>
    <property type="molecule type" value="Genomic_DNA"/>
</dbReference>
<accession>A0A067PUS4</accession>
<keyword evidence="2" id="KW-1185">Reference proteome</keyword>
<evidence type="ECO:0000313" key="2">
    <source>
        <dbReference type="Proteomes" id="UP000027265"/>
    </source>
</evidence>
<dbReference type="AlphaFoldDB" id="A0A067PUS4"/>
<dbReference type="InParanoid" id="A0A067PUS4"/>
<protein>
    <submittedName>
        <fullName evidence="1">Uncharacterized protein</fullName>
    </submittedName>
</protein>
<reference evidence="2" key="1">
    <citation type="journal article" date="2014" name="Proc. Natl. Acad. Sci. U.S.A.">
        <title>Extensive sampling of basidiomycete genomes demonstrates inadequacy of the white-rot/brown-rot paradigm for wood decay fungi.</title>
        <authorList>
            <person name="Riley R."/>
            <person name="Salamov A.A."/>
            <person name="Brown D.W."/>
            <person name="Nagy L.G."/>
            <person name="Floudas D."/>
            <person name="Held B.W."/>
            <person name="Levasseur A."/>
            <person name="Lombard V."/>
            <person name="Morin E."/>
            <person name="Otillar R."/>
            <person name="Lindquist E.A."/>
            <person name="Sun H."/>
            <person name="LaButti K.M."/>
            <person name="Schmutz J."/>
            <person name="Jabbour D."/>
            <person name="Luo H."/>
            <person name="Baker S.E."/>
            <person name="Pisabarro A.G."/>
            <person name="Walton J.D."/>
            <person name="Blanchette R.A."/>
            <person name="Henrissat B."/>
            <person name="Martin F."/>
            <person name="Cullen D."/>
            <person name="Hibbett D.S."/>
            <person name="Grigoriev I.V."/>
        </authorList>
    </citation>
    <scope>NUCLEOTIDE SEQUENCE [LARGE SCALE GENOMIC DNA]</scope>
    <source>
        <strain evidence="2">MUCL 33604</strain>
    </source>
</reference>